<dbReference type="EMBL" id="JAIWYP010000003">
    <property type="protein sequence ID" value="KAH3845225.1"/>
    <property type="molecule type" value="Genomic_DNA"/>
</dbReference>
<dbReference type="InterPro" id="IPR002791">
    <property type="entry name" value="ARMT1-like_metal-bd"/>
</dbReference>
<evidence type="ECO:0000313" key="4">
    <source>
        <dbReference type="Proteomes" id="UP000828390"/>
    </source>
</evidence>
<dbReference type="Pfam" id="PF01937">
    <property type="entry name" value="ARMT1-like_dom"/>
    <property type="match status" value="1"/>
</dbReference>
<comment type="caution">
    <text evidence="3">The sequence shown here is derived from an EMBL/GenBank/DDBJ whole genome shotgun (WGS) entry which is preliminary data.</text>
</comment>
<feature type="signal peptide" evidence="1">
    <location>
        <begin position="1"/>
        <end position="16"/>
    </location>
</feature>
<dbReference type="Proteomes" id="UP000828390">
    <property type="component" value="Unassembled WGS sequence"/>
</dbReference>
<sequence>MLLIHVISVQVILVLSQVCLWGNKCDLSISAGMENSQVSCPLAQVDTLREYVLINDLDLVWNQLQ</sequence>
<feature type="chain" id="PRO_5038975942" description="Damage-control phosphatase ARMT1-like metal-binding domain-containing protein" evidence="1">
    <location>
        <begin position="17"/>
        <end position="65"/>
    </location>
</feature>
<organism evidence="3 4">
    <name type="scientific">Dreissena polymorpha</name>
    <name type="common">Zebra mussel</name>
    <name type="synonym">Mytilus polymorpha</name>
    <dbReference type="NCBI Taxonomy" id="45954"/>
    <lineage>
        <taxon>Eukaryota</taxon>
        <taxon>Metazoa</taxon>
        <taxon>Spiralia</taxon>
        <taxon>Lophotrochozoa</taxon>
        <taxon>Mollusca</taxon>
        <taxon>Bivalvia</taxon>
        <taxon>Autobranchia</taxon>
        <taxon>Heteroconchia</taxon>
        <taxon>Euheterodonta</taxon>
        <taxon>Imparidentia</taxon>
        <taxon>Neoheterodontei</taxon>
        <taxon>Myida</taxon>
        <taxon>Dreissenoidea</taxon>
        <taxon>Dreissenidae</taxon>
        <taxon>Dreissena</taxon>
    </lineage>
</organism>
<keyword evidence="4" id="KW-1185">Reference proteome</keyword>
<evidence type="ECO:0000259" key="2">
    <source>
        <dbReference type="Pfam" id="PF01937"/>
    </source>
</evidence>
<protein>
    <recommendedName>
        <fullName evidence="2">Damage-control phosphatase ARMT1-like metal-binding domain-containing protein</fullName>
    </recommendedName>
</protein>
<reference evidence="3" key="1">
    <citation type="journal article" date="2019" name="bioRxiv">
        <title>The Genome of the Zebra Mussel, Dreissena polymorpha: A Resource for Invasive Species Research.</title>
        <authorList>
            <person name="McCartney M.A."/>
            <person name="Auch B."/>
            <person name="Kono T."/>
            <person name="Mallez S."/>
            <person name="Zhang Y."/>
            <person name="Obille A."/>
            <person name="Becker A."/>
            <person name="Abrahante J.E."/>
            <person name="Garbe J."/>
            <person name="Badalamenti J.P."/>
            <person name="Herman A."/>
            <person name="Mangelson H."/>
            <person name="Liachko I."/>
            <person name="Sullivan S."/>
            <person name="Sone E.D."/>
            <person name="Koren S."/>
            <person name="Silverstein K.A.T."/>
            <person name="Beckman K.B."/>
            <person name="Gohl D.M."/>
        </authorList>
    </citation>
    <scope>NUCLEOTIDE SEQUENCE</scope>
    <source>
        <strain evidence="3">Duluth1</strain>
        <tissue evidence="3">Whole animal</tissue>
    </source>
</reference>
<reference evidence="3" key="2">
    <citation type="submission" date="2020-11" db="EMBL/GenBank/DDBJ databases">
        <authorList>
            <person name="McCartney M.A."/>
            <person name="Auch B."/>
            <person name="Kono T."/>
            <person name="Mallez S."/>
            <person name="Becker A."/>
            <person name="Gohl D.M."/>
            <person name="Silverstein K.A.T."/>
            <person name="Koren S."/>
            <person name="Bechman K.B."/>
            <person name="Herman A."/>
            <person name="Abrahante J.E."/>
            <person name="Garbe J."/>
        </authorList>
    </citation>
    <scope>NUCLEOTIDE SEQUENCE</scope>
    <source>
        <strain evidence="3">Duluth1</strain>
        <tissue evidence="3">Whole animal</tissue>
    </source>
</reference>
<accession>A0A9D4KSH9</accession>
<name>A0A9D4KSH9_DREPO</name>
<evidence type="ECO:0000313" key="3">
    <source>
        <dbReference type="EMBL" id="KAH3845225.1"/>
    </source>
</evidence>
<keyword evidence="1" id="KW-0732">Signal</keyword>
<feature type="domain" description="Damage-control phosphatase ARMT1-like metal-binding" evidence="2">
    <location>
        <begin position="15"/>
        <end position="64"/>
    </location>
</feature>
<gene>
    <name evidence="3" type="ORF">DPMN_087500</name>
</gene>
<dbReference type="AlphaFoldDB" id="A0A9D4KSH9"/>
<proteinExistence type="predicted"/>
<evidence type="ECO:0000256" key="1">
    <source>
        <dbReference type="SAM" id="SignalP"/>
    </source>
</evidence>